<dbReference type="PANTHER" id="PTHR35603">
    <property type="match status" value="1"/>
</dbReference>
<dbReference type="Proteomes" id="UP000837675">
    <property type="component" value="Unassembled WGS sequence"/>
</dbReference>
<keyword evidence="2 5" id="KW-0732">Signal</keyword>
<evidence type="ECO:0000259" key="7">
    <source>
        <dbReference type="Pfam" id="PF16998"/>
    </source>
</evidence>
<dbReference type="Pfam" id="PF05433">
    <property type="entry name" value="Rick_17kDa_Anti"/>
    <property type="match status" value="1"/>
</dbReference>
<keyword evidence="9" id="KW-1185">Reference proteome</keyword>
<dbReference type="InterPro" id="IPR008816">
    <property type="entry name" value="Gly_zipper_2TM_dom"/>
</dbReference>
<evidence type="ECO:0000259" key="6">
    <source>
        <dbReference type="Pfam" id="PF05433"/>
    </source>
</evidence>
<name>A0A8S4C568_9ACAR</name>
<protein>
    <submittedName>
        <fullName evidence="8">Surface antigen</fullName>
    </submittedName>
</protein>
<evidence type="ECO:0000256" key="1">
    <source>
        <dbReference type="ARBA" id="ARBA00004370"/>
    </source>
</evidence>
<dbReference type="GO" id="GO:0019867">
    <property type="term" value="C:outer membrane"/>
    <property type="evidence" value="ECO:0007669"/>
    <property type="project" value="InterPro"/>
</dbReference>
<sequence>MNKFSLKTITTPVILSLAVVGCVPSTNQAGKINKTHVGTVGGAIVGGLLGSHVGGGAGNAAAITIGALAGGLMGHSIGTQLDHADIEAMNRTQQKALEYAKTGQRVSWKNPDTGVSGYVVPTRTYVVQGQNCREYTQTVKIGGKTQQAFGRACRRDDGAWEIIQ</sequence>
<dbReference type="PIRSF" id="PIRSF002721">
    <property type="entry name" value="Surface_antigen_Rickettsia"/>
    <property type="match status" value="1"/>
</dbReference>
<feature type="domain" description="Glycine zipper 2TM" evidence="6">
    <location>
        <begin position="37"/>
        <end position="78"/>
    </location>
</feature>
<dbReference type="Pfam" id="PF16998">
    <property type="entry name" value="17kDa_Anti_2"/>
    <property type="match status" value="1"/>
</dbReference>
<organism evidence="8 9">
    <name type="scientific">Hyalomma marginatum</name>
    <dbReference type="NCBI Taxonomy" id="34627"/>
    <lineage>
        <taxon>Eukaryota</taxon>
        <taxon>Metazoa</taxon>
        <taxon>Ecdysozoa</taxon>
        <taxon>Arthropoda</taxon>
        <taxon>Chelicerata</taxon>
        <taxon>Arachnida</taxon>
        <taxon>Acari</taxon>
        <taxon>Parasitiformes</taxon>
        <taxon>Ixodida</taxon>
        <taxon>Ixodoidea</taxon>
        <taxon>Ixodidae</taxon>
        <taxon>Hyalomminae</taxon>
        <taxon>Hyalomma</taxon>
    </lineage>
</organism>
<gene>
    <name evidence="8" type="ORF">MHYMCMPASI_01119</name>
</gene>
<keyword evidence="3" id="KW-0472">Membrane</keyword>
<keyword evidence="4" id="KW-0564">Palmitate</keyword>
<dbReference type="PANTHER" id="PTHR35603:SF2">
    <property type="entry name" value="OUTER MEMBRANE LIPOPROTEIN"/>
    <property type="match status" value="1"/>
</dbReference>
<keyword evidence="4" id="KW-0449">Lipoprotein</keyword>
<evidence type="ECO:0000256" key="4">
    <source>
        <dbReference type="ARBA" id="ARBA00023139"/>
    </source>
</evidence>
<evidence type="ECO:0000313" key="9">
    <source>
        <dbReference type="Proteomes" id="UP000837675"/>
    </source>
</evidence>
<accession>A0A8S4C568</accession>
<evidence type="ECO:0000313" key="8">
    <source>
        <dbReference type="EMBL" id="CAG7599712.1"/>
    </source>
</evidence>
<proteinExistence type="predicted"/>
<evidence type="ECO:0000256" key="5">
    <source>
        <dbReference type="SAM" id="SignalP"/>
    </source>
</evidence>
<evidence type="ECO:0000256" key="3">
    <source>
        <dbReference type="ARBA" id="ARBA00023136"/>
    </source>
</evidence>
<reference evidence="8" key="1">
    <citation type="submission" date="2021-06" db="EMBL/GenBank/DDBJ databases">
        <authorList>
            <person name="Nardi T."/>
            <person name="Nardi T."/>
        </authorList>
    </citation>
    <scope>NUCLEOTIDE SEQUENCE</scope>
</reference>
<dbReference type="EMBL" id="CAJVAF010000348">
    <property type="protein sequence ID" value="CAG7599712.1"/>
    <property type="molecule type" value="Genomic_DNA"/>
</dbReference>
<comment type="caution">
    <text evidence="8">The sequence shown here is derived from an EMBL/GenBank/DDBJ whole genome shotgun (WGS) entry which is preliminary data.</text>
</comment>
<feature type="signal peptide" evidence="5">
    <location>
        <begin position="1"/>
        <end position="29"/>
    </location>
</feature>
<dbReference type="InterPro" id="IPR032635">
    <property type="entry name" value="Anti_2"/>
</dbReference>
<dbReference type="InterPro" id="IPR051407">
    <property type="entry name" value="Bact_OM_lipoprot/Surf_antigen"/>
</dbReference>
<comment type="subcellular location">
    <subcellularLocation>
        <location evidence="1">Membrane</location>
    </subcellularLocation>
</comment>
<evidence type="ECO:0000256" key="2">
    <source>
        <dbReference type="ARBA" id="ARBA00022729"/>
    </source>
</evidence>
<dbReference type="InterPro" id="IPR016364">
    <property type="entry name" value="Surface_antigen_Rickettsia"/>
</dbReference>
<dbReference type="AlphaFoldDB" id="A0A8S4C568"/>
<feature type="domain" description="Surface antigen" evidence="7">
    <location>
        <begin position="84"/>
        <end position="163"/>
    </location>
</feature>
<feature type="chain" id="PRO_5035947636" evidence="5">
    <location>
        <begin position="30"/>
        <end position="164"/>
    </location>
</feature>
<dbReference type="PROSITE" id="PS51257">
    <property type="entry name" value="PROKAR_LIPOPROTEIN"/>
    <property type="match status" value="1"/>
</dbReference>